<proteinExistence type="predicted"/>
<name>A0ABW3CFT2_9ACTN</name>
<protein>
    <submittedName>
        <fullName evidence="2">Uncharacterized protein</fullName>
    </submittedName>
</protein>
<dbReference type="EMBL" id="JBHTIR010002127">
    <property type="protein sequence ID" value="MFD0853390.1"/>
    <property type="molecule type" value="Genomic_DNA"/>
</dbReference>
<accession>A0ABW3CFT2</accession>
<sequence>TGDHLSKLMLEDGGTERRARQAAYQKEKAEVDSEWGRRHWLERAFGSKPTVHYPDLENYVENVAFHRDGRHLVALSEFGDLVIWRPRG</sequence>
<feature type="region of interest" description="Disordered" evidence="1">
    <location>
        <begin position="1"/>
        <end position="25"/>
    </location>
</feature>
<reference evidence="3" key="1">
    <citation type="journal article" date="2019" name="Int. J. Syst. Evol. Microbiol.">
        <title>The Global Catalogue of Microorganisms (GCM) 10K type strain sequencing project: providing services to taxonomists for standard genome sequencing and annotation.</title>
        <authorList>
            <consortium name="The Broad Institute Genomics Platform"/>
            <consortium name="The Broad Institute Genome Sequencing Center for Infectious Disease"/>
            <person name="Wu L."/>
            <person name="Ma J."/>
        </authorList>
    </citation>
    <scope>NUCLEOTIDE SEQUENCE [LARGE SCALE GENOMIC DNA]</scope>
    <source>
        <strain evidence="3">JCM 31696</strain>
    </source>
</reference>
<evidence type="ECO:0000256" key="1">
    <source>
        <dbReference type="SAM" id="MobiDB-lite"/>
    </source>
</evidence>
<feature type="non-terminal residue" evidence="2">
    <location>
        <position position="1"/>
    </location>
</feature>
<evidence type="ECO:0000313" key="2">
    <source>
        <dbReference type="EMBL" id="MFD0853390.1"/>
    </source>
</evidence>
<gene>
    <name evidence="2" type="ORF">ACFQ07_14220</name>
</gene>
<dbReference type="Proteomes" id="UP001597083">
    <property type="component" value="Unassembled WGS sequence"/>
</dbReference>
<comment type="caution">
    <text evidence="2">The sequence shown here is derived from an EMBL/GenBank/DDBJ whole genome shotgun (WGS) entry which is preliminary data.</text>
</comment>
<organism evidence="2 3">
    <name type="scientific">Actinomadura adrarensis</name>
    <dbReference type="NCBI Taxonomy" id="1819600"/>
    <lineage>
        <taxon>Bacteria</taxon>
        <taxon>Bacillati</taxon>
        <taxon>Actinomycetota</taxon>
        <taxon>Actinomycetes</taxon>
        <taxon>Streptosporangiales</taxon>
        <taxon>Thermomonosporaceae</taxon>
        <taxon>Actinomadura</taxon>
    </lineage>
</organism>
<keyword evidence="3" id="KW-1185">Reference proteome</keyword>
<evidence type="ECO:0000313" key="3">
    <source>
        <dbReference type="Proteomes" id="UP001597083"/>
    </source>
</evidence>